<dbReference type="InterPro" id="IPR037151">
    <property type="entry name" value="AlkB-like_sf"/>
</dbReference>
<feature type="binding site" evidence="5">
    <location>
        <begin position="108"/>
        <end position="110"/>
    </location>
    <ligand>
        <name>2-oxoglutarate</name>
        <dbReference type="ChEBI" id="CHEBI:16810"/>
    </ligand>
</feature>
<dbReference type="SUPFAM" id="SSF51197">
    <property type="entry name" value="Clavaminate synthase-like"/>
    <property type="match status" value="1"/>
</dbReference>
<dbReference type="Proteomes" id="UP000293719">
    <property type="component" value="Chromosome"/>
</dbReference>
<dbReference type="InterPro" id="IPR027450">
    <property type="entry name" value="AlkB-like"/>
</dbReference>
<evidence type="ECO:0000313" key="8">
    <source>
        <dbReference type="EMBL" id="QBK29285.1"/>
    </source>
</evidence>
<evidence type="ECO:0000256" key="5">
    <source>
        <dbReference type="PIRSR" id="PIRSR604574-1"/>
    </source>
</evidence>
<evidence type="ECO:0000259" key="7">
    <source>
        <dbReference type="PROSITE" id="PS51471"/>
    </source>
</evidence>
<feature type="binding site" evidence="5">
    <location>
        <position position="149"/>
    </location>
    <ligand>
        <name>substrate</name>
    </ligand>
</feature>
<evidence type="ECO:0000256" key="4">
    <source>
        <dbReference type="ARBA" id="ARBA00023004"/>
    </source>
</evidence>
<feature type="binding site" evidence="5">
    <location>
        <position position="60"/>
    </location>
    <ligand>
        <name>substrate</name>
    </ligand>
</feature>
<proteinExistence type="predicted"/>
<feature type="binding site" evidence="6">
    <location>
        <position position="119"/>
    </location>
    <ligand>
        <name>Fe cation</name>
        <dbReference type="ChEBI" id="CHEBI:24875"/>
        <note>catalytic</note>
    </ligand>
</feature>
<dbReference type="RefSeq" id="WP_131614986.1">
    <property type="nucleotide sequence ID" value="NZ_CP036532.1"/>
</dbReference>
<dbReference type="PANTHER" id="PTHR16557">
    <property type="entry name" value="ALKYLATED DNA REPAIR PROTEIN ALKB-RELATED"/>
    <property type="match status" value="1"/>
</dbReference>
<dbReference type="GeneID" id="90765848"/>
<feature type="domain" description="Fe2OG dioxygenase" evidence="7">
    <location>
        <begin position="101"/>
        <end position="202"/>
    </location>
</feature>
<evidence type="ECO:0000256" key="2">
    <source>
        <dbReference type="ARBA" id="ARBA00022964"/>
    </source>
</evidence>
<dbReference type="Pfam" id="PF13532">
    <property type="entry name" value="2OG-FeII_Oxy_2"/>
    <property type="match status" value="1"/>
</dbReference>
<gene>
    <name evidence="8" type="ORF">E0E05_00950</name>
</gene>
<dbReference type="InterPro" id="IPR004574">
    <property type="entry name" value="Alkb"/>
</dbReference>
<feature type="binding site" evidence="5">
    <location>
        <begin position="193"/>
        <end position="199"/>
    </location>
    <ligand>
        <name>2-oxoglutarate</name>
        <dbReference type="ChEBI" id="CHEBI:16810"/>
    </ligand>
</feature>
<organism evidence="8 9">
    <name type="scientific">Roseitalea porphyridii</name>
    <dbReference type="NCBI Taxonomy" id="1852022"/>
    <lineage>
        <taxon>Bacteria</taxon>
        <taxon>Pseudomonadati</taxon>
        <taxon>Pseudomonadota</taxon>
        <taxon>Alphaproteobacteria</taxon>
        <taxon>Hyphomicrobiales</taxon>
        <taxon>Ahrensiaceae</taxon>
        <taxon>Roseitalea</taxon>
    </lineage>
</organism>
<dbReference type="PANTHER" id="PTHR16557:SF2">
    <property type="entry name" value="NUCLEIC ACID DIOXYGENASE ALKBH1"/>
    <property type="match status" value="1"/>
</dbReference>
<evidence type="ECO:0000256" key="3">
    <source>
        <dbReference type="ARBA" id="ARBA00023002"/>
    </source>
</evidence>
<feature type="binding site" evidence="5">
    <location>
        <position position="123"/>
    </location>
    <ligand>
        <name>substrate</name>
    </ligand>
</feature>
<keyword evidence="3" id="KW-0560">Oxidoreductase</keyword>
<evidence type="ECO:0000256" key="6">
    <source>
        <dbReference type="PIRSR" id="PIRSR604574-2"/>
    </source>
</evidence>
<keyword evidence="4 6" id="KW-0408">Iron</keyword>
<dbReference type="InterPro" id="IPR005123">
    <property type="entry name" value="Oxoglu/Fe-dep_dioxygenase_dom"/>
</dbReference>
<evidence type="ECO:0000313" key="9">
    <source>
        <dbReference type="Proteomes" id="UP000293719"/>
    </source>
</evidence>
<dbReference type="OrthoDB" id="9796932at2"/>
<dbReference type="AlphaFoldDB" id="A0A4P6UWU2"/>
<name>A0A4P6UWU2_9HYPH</name>
<dbReference type="PROSITE" id="PS51471">
    <property type="entry name" value="FE2OG_OXY"/>
    <property type="match status" value="1"/>
</dbReference>
<dbReference type="EMBL" id="CP036532">
    <property type="protein sequence ID" value="QBK29285.1"/>
    <property type="molecule type" value="Genomic_DNA"/>
</dbReference>
<keyword evidence="1 6" id="KW-0479">Metal-binding</keyword>
<dbReference type="GO" id="GO:0005737">
    <property type="term" value="C:cytoplasm"/>
    <property type="evidence" value="ECO:0007669"/>
    <property type="project" value="TreeGrafter"/>
</dbReference>
<dbReference type="GO" id="GO:0035516">
    <property type="term" value="F:broad specificity oxidative DNA demethylase activity"/>
    <property type="evidence" value="ECO:0007669"/>
    <property type="project" value="TreeGrafter"/>
</dbReference>
<comment type="cofactor">
    <cofactor evidence="6">
        <name>Fe(2+)</name>
        <dbReference type="ChEBI" id="CHEBI:29033"/>
    </cofactor>
    <text evidence="6">Binds 1 Fe(2+) ion per subunit.</text>
</comment>
<dbReference type="Gene3D" id="2.60.120.590">
    <property type="entry name" value="Alpha-ketoglutarate-dependent dioxygenase AlkB-like"/>
    <property type="match status" value="1"/>
</dbReference>
<dbReference type="GO" id="GO:0035515">
    <property type="term" value="F:oxidative RNA demethylase activity"/>
    <property type="evidence" value="ECO:0007669"/>
    <property type="project" value="TreeGrafter"/>
</dbReference>
<feature type="binding site" evidence="6">
    <location>
        <position position="175"/>
    </location>
    <ligand>
        <name>Fe cation</name>
        <dbReference type="ChEBI" id="CHEBI:24875"/>
        <note>catalytic</note>
    </ligand>
</feature>
<dbReference type="KEGG" id="rpod:E0E05_00950"/>
<reference evidence="8 9" key="1">
    <citation type="journal article" date="2017" name="Int. J. Syst. Evol. Microbiol.">
        <title>Roseitalea porphyridii gen. nov., sp. nov., isolated from a red alga, and reclassification of Hoeflea suaedae Chung et al. 2013 as Pseudohoeflea suaedae gen. nov., comb. nov.</title>
        <authorList>
            <person name="Hyeon J.W."/>
            <person name="Jeong S.E."/>
            <person name="Baek K."/>
            <person name="Jeon C.O."/>
        </authorList>
    </citation>
    <scope>NUCLEOTIDE SEQUENCE [LARGE SCALE GENOMIC DNA]</scope>
    <source>
        <strain evidence="8 9">MA7-20</strain>
    </source>
</reference>
<keyword evidence="2 8" id="KW-0223">Dioxygenase</keyword>
<dbReference type="GO" id="GO:0008198">
    <property type="term" value="F:ferrous iron binding"/>
    <property type="evidence" value="ECO:0007669"/>
    <property type="project" value="TreeGrafter"/>
</dbReference>
<accession>A0A4P6UWU2</accession>
<evidence type="ECO:0000256" key="1">
    <source>
        <dbReference type="ARBA" id="ARBA00022723"/>
    </source>
</evidence>
<sequence>MTSLPEGVRDFPGALDPDAQAALVADIRAVVEKAPLFTPVMPRTGKPMSVRMSNCGPLGWVTDKQNGYRYQPTHPVTGEAWPAMPPSIVALWDRFAGYEHPPEACLVNFYAPDTRMGLHQDRDEADFDAPVLSVSLGDDCLFRVGGSTRGGKTVSLRLQSGDVLVLGGASRLAYHGVDRIYPGTSMLLKQPGRINLTLRRVTKPSD</sequence>
<feature type="binding site" evidence="6">
    <location>
        <position position="121"/>
    </location>
    <ligand>
        <name>Fe cation</name>
        <dbReference type="ChEBI" id="CHEBI:24875"/>
        <note>catalytic</note>
    </ligand>
</feature>
<protein>
    <submittedName>
        <fullName evidence="8">Alpha-ketoglutarate-dependent dioxygenase AlkB</fullName>
    </submittedName>
</protein>
<dbReference type="GO" id="GO:0035513">
    <property type="term" value="P:oxidative RNA demethylation"/>
    <property type="evidence" value="ECO:0007669"/>
    <property type="project" value="TreeGrafter"/>
</dbReference>
<feature type="binding site" evidence="5">
    <location>
        <begin position="68"/>
        <end position="70"/>
    </location>
    <ligand>
        <name>substrate</name>
    </ligand>
</feature>
<keyword evidence="9" id="KW-1185">Reference proteome</keyword>